<evidence type="ECO:0000313" key="2">
    <source>
        <dbReference type="Proteomes" id="UP000012672"/>
    </source>
</evidence>
<dbReference type="STRING" id="1236689.MMALV_08490"/>
<keyword evidence="2" id="KW-1185">Reference proteome</keyword>
<name>M9SJ79_METAX</name>
<dbReference type="AlphaFoldDB" id="M9SJ79"/>
<proteinExistence type="predicted"/>
<gene>
    <name evidence="1" type="ORF">MMALV_08490</name>
</gene>
<dbReference type="KEGG" id="max:MMALV_08490"/>
<sequence length="57" mass="6812">MDVTGDESEYEMLYCVHDMLSLYCRHHELIYGHVPERIGLILKETERKMKVLETRIS</sequence>
<reference evidence="1 2" key="1">
    <citation type="journal article" date="2012" name="J. Bacteriol.">
        <title>Genome sequence of 'Candidatus Methanomethylophilus alvus' Mx1201, a methanogenic archaeon from the human gut belonging to a seventh order of methanogens.</title>
        <authorList>
            <person name="Borrel G."/>
            <person name="Harris H.M."/>
            <person name="Tottey W."/>
            <person name="Mihajlovski A."/>
            <person name="Parisot N."/>
            <person name="Peyretaillade E."/>
            <person name="Peyret P."/>
            <person name="Gribaldo S."/>
            <person name="O'Toole P.W."/>
            <person name="Brugere J.F."/>
        </authorList>
    </citation>
    <scope>NUCLEOTIDE SEQUENCE [LARGE SCALE GENOMIC DNA]</scope>
    <source>
        <strain evidence="1 2">Mx1201</strain>
    </source>
</reference>
<organism evidence="1 2">
    <name type="scientific">Methanomethylophilus alvi (strain Mx1201)</name>
    <dbReference type="NCBI Taxonomy" id="1236689"/>
    <lineage>
        <taxon>Archaea</taxon>
        <taxon>Methanobacteriati</taxon>
        <taxon>Thermoplasmatota</taxon>
        <taxon>Thermoplasmata</taxon>
        <taxon>Methanomassiliicoccales</taxon>
        <taxon>Methanomethylophilaceae</taxon>
        <taxon>Methanomethylophilus</taxon>
    </lineage>
</organism>
<dbReference type="Proteomes" id="UP000012672">
    <property type="component" value="Chromosome"/>
</dbReference>
<dbReference type="EMBL" id="CP004049">
    <property type="protein sequence ID" value="AGI85587.1"/>
    <property type="molecule type" value="Genomic_DNA"/>
</dbReference>
<dbReference type="HOGENOM" id="CLU_2985472_0_0_2"/>
<dbReference type="InParanoid" id="M9SJ79"/>
<protein>
    <submittedName>
        <fullName evidence="1">Uncharacterized protein</fullName>
    </submittedName>
</protein>
<evidence type="ECO:0000313" key="1">
    <source>
        <dbReference type="EMBL" id="AGI85587.1"/>
    </source>
</evidence>
<accession>M9SJ79</accession>